<keyword evidence="7 8" id="KW-0472">Membrane</keyword>
<dbReference type="PIRSF" id="PIRSF018472">
    <property type="entry name" value="MreD_proteobac"/>
    <property type="match status" value="1"/>
</dbReference>
<accession>A0A3P4AXR1</accession>
<keyword evidence="10" id="KW-1185">Reference proteome</keyword>
<sequence>MKAPSTLPRSKIPAEHLLLPVQPRFLWMTLFVAWLLNLLPWGQVGGIPDVLAICLVFWSVHEPRRVGMLAAFVFGILMDVHGSARLGEHALSYTLMVYLALLMHRRLSWFSPWLQALHVLPVFFVSELTVYAIRGWLDGSWPGWWWAMNSVISALLWPLAGWILQAPQRRPVDPDDTRPI</sequence>
<name>A0A3P4AXR1_9BURK</name>
<dbReference type="InterPro" id="IPR007227">
    <property type="entry name" value="Cell_shape_determining_MreD"/>
</dbReference>
<dbReference type="PANTHER" id="PTHR37484">
    <property type="entry name" value="ROD SHAPE-DETERMINING PROTEIN MRED"/>
    <property type="match status" value="1"/>
</dbReference>
<dbReference type="GO" id="GO:0005886">
    <property type="term" value="C:plasma membrane"/>
    <property type="evidence" value="ECO:0007669"/>
    <property type="project" value="UniProtKB-SubCell"/>
</dbReference>
<dbReference type="AlphaFoldDB" id="A0A3P4AXR1"/>
<evidence type="ECO:0000256" key="8">
    <source>
        <dbReference type="SAM" id="Phobius"/>
    </source>
</evidence>
<dbReference type="PANTHER" id="PTHR37484:SF1">
    <property type="entry name" value="ROD SHAPE-DETERMINING PROTEIN MRED"/>
    <property type="match status" value="1"/>
</dbReference>
<protein>
    <submittedName>
        <fullName evidence="9">Rod shape-determining protein MreD</fullName>
    </submittedName>
</protein>
<dbReference type="InterPro" id="IPR026034">
    <property type="entry name" value="MreD_proteobac"/>
</dbReference>
<feature type="transmembrane region" description="Helical" evidence="8">
    <location>
        <begin position="143"/>
        <end position="164"/>
    </location>
</feature>
<keyword evidence="4 8" id="KW-0812">Transmembrane</keyword>
<feature type="transmembrane region" description="Helical" evidence="8">
    <location>
        <begin position="25"/>
        <end position="58"/>
    </location>
</feature>
<evidence type="ECO:0000256" key="4">
    <source>
        <dbReference type="ARBA" id="ARBA00022692"/>
    </source>
</evidence>
<dbReference type="Pfam" id="PF04093">
    <property type="entry name" value="MreD"/>
    <property type="match status" value="1"/>
</dbReference>
<dbReference type="Proteomes" id="UP000277294">
    <property type="component" value="Unassembled WGS sequence"/>
</dbReference>
<evidence type="ECO:0000313" key="9">
    <source>
        <dbReference type="EMBL" id="VCU68864.1"/>
    </source>
</evidence>
<keyword evidence="3" id="KW-1003">Cell membrane</keyword>
<dbReference type="OrthoDB" id="5297408at2"/>
<dbReference type="EMBL" id="UWPJ01000008">
    <property type="protein sequence ID" value="VCU68864.1"/>
    <property type="molecule type" value="Genomic_DNA"/>
</dbReference>
<proteinExistence type="inferred from homology"/>
<dbReference type="GO" id="GO:0008360">
    <property type="term" value="P:regulation of cell shape"/>
    <property type="evidence" value="ECO:0007669"/>
    <property type="project" value="UniProtKB-KW"/>
</dbReference>
<reference evidence="9 10" key="1">
    <citation type="submission" date="2018-10" db="EMBL/GenBank/DDBJ databases">
        <authorList>
            <person name="Criscuolo A."/>
        </authorList>
    </citation>
    <scope>NUCLEOTIDE SEQUENCE [LARGE SCALE GENOMIC DNA]</scope>
    <source>
        <strain evidence="9">DnA1</strain>
    </source>
</reference>
<evidence type="ECO:0000256" key="5">
    <source>
        <dbReference type="ARBA" id="ARBA00022960"/>
    </source>
</evidence>
<evidence type="ECO:0000256" key="1">
    <source>
        <dbReference type="ARBA" id="ARBA00004651"/>
    </source>
</evidence>
<feature type="transmembrane region" description="Helical" evidence="8">
    <location>
        <begin position="119"/>
        <end position="137"/>
    </location>
</feature>
<evidence type="ECO:0000256" key="7">
    <source>
        <dbReference type="ARBA" id="ARBA00023136"/>
    </source>
</evidence>
<comment type="subcellular location">
    <subcellularLocation>
        <location evidence="1">Cell membrane</location>
        <topology evidence="1">Multi-pass membrane protein</topology>
    </subcellularLocation>
</comment>
<organism evidence="9 10">
    <name type="scientific">Pigmentiphaga humi</name>
    <dbReference type="NCBI Taxonomy" id="2478468"/>
    <lineage>
        <taxon>Bacteria</taxon>
        <taxon>Pseudomonadati</taxon>
        <taxon>Pseudomonadota</taxon>
        <taxon>Betaproteobacteria</taxon>
        <taxon>Burkholderiales</taxon>
        <taxon>Alcaligenaceae</taxon>
        <taxon>Pigmentiphaga</taxon>
    </lineage>
</organism>
<dbReference type="RefSeq" id="WP_124078129.1">
    <property type="nucleotide sequence ID" value="NZ_UWPJ01000008.1"/>
</dbReference>
<keyword evidence="6 8" id="KW-1133">Transmembrane helix</keyword>
<evidence type="ECO:0000256" key="2">
    <source>
        <dbReference type="ARBA" id="ARBA00007776"/>
    </source>
</evidence>
<keyword evidence="5" id="KW-0133">Cell shape</keyword>
<evidence type="ECO:0000256" key="3">
    <source>
        <dbReference type="ARBA" id="ARBA00022475"/>
    </source>
</evidence>
<evidence type="ECO:0000256" key="6">
    <source>
        <dbReference type="ARBA" id="ARBA00022989"/>
    </source>
</evidence>
<comment type="similarity">
    <text evidence="2">Belongs to the MreD family.</text>
</comment>
<gene>
    <name evidence="9" type="ORF">PIGHUM_00923</name>
</gene>
<evidence type="ECO:0000313" key="10">
    <source>
        <dbReference type="Proteomes" id="UP000277294"/>
    </source>
</evidence>
<dbReference type="NCBIfam" id="TIGR03426">
    <property type="entry name" value="shape_MreD"/>
    <property type="match status" value="1"/>
</dbReference>